<dbReference type="AlphaFoldDB" id="A0A942TPI1"/>
<dbReference type="Gene3D" id="3.40.50.1820">
    <property type="entry name" value="alpha/beta hydrolase"/>
    <property type="match status" value="1"/>
</dbReference>
<gene>
    <name evidence="2" type="ORF">KHA93_16105</name>
</gene>
<dbReference type="PANTHER" id="PTHR43798">
    <property type="entry name" value="MONOACYLGLYCEROL LIPASE"/>
    <property type="match status" value="1"/>
</dbReference>
<dbReference type="Proteomes" id="UP000682713">
    <property type="component" value="Unassembled WGS sequence"/>
</dbReference>
<dbReference type="Pfam" id="PF00561">
    <property type="entry name" value="Abhydrolase_1"/>
    <property type="match status" value="1"/>
</dbReference>
<comment type="caution">
    <text evidence="2">The sequence shown here is derived from an EMBL/GenBank/DDBJ whole genome shotgun (WGS) entry which is preliminary data.</text>
</comment>
<reference evidence="2 3" key="1">
    <citation type="submission" date="2021-05" db="EMBL/GenBank/DDBJ databases">
        <title>Novel Bacillus species.</title>
        <authorList>
            <person name="Liu G."/>
        </authorList>
    </citation>
    <scope>NUCLEOTIDE SEQUENCE [LARGE SCALE GENOMIC DNA]</scope>
    <source>
        <strain evidence="2 3">FJAT-49732</strain>
    </source>
</reference>
<evidence type="ECO:0000259" key="1">
    <source>
        <dbReference type="Pfam" id="PF00561"/>
    </source>
</evidence>
<keyword evidence="2" id="KW-0378">Hydrolase</keyword>
<dbReference type="InterPro" id="IPR029058">
    <property type="entry name" value="AB_hydrolase_fold"/>
</dbReference>
<dbReference type="GO" id="GO:0016787">
    <property type="term" value="F:hydrolase activity"/>
    <property type="evidence" value="ECO:0007669"/>
    <property type="project" value="UniProtKB-KW"/>
</dbReference>
<dbReference type="EMBL" id="JAGYPJ010000001">
    <property type="protein sequence ID" value="MBS4201163.1"/>
    <property type="molecule type" value="Genomic_DNA"/>
</dbReference>
<keyword evidence="3" id="KW-1185">Reference proteome</keyword>
<proteinExistence type="predicted"/>
<dbReference type="InterPro" id="IPR050266">
    <property type="entry name" value="AB_hydrolase_sf"/>
</dbReference>
<dbReference type="InterPro" id="IPR000073">
    <property type="entry name" value="AB_hydrolase_1"/>
</dbReference>
<sequence length="304" mass="35203">MVIYSYKWKYLKELWCNMSYLVFNDEVKKQSYYESYDLALKQWNVETESLYIDTSFGKTHVIVCGPEEAPPLVLIHGMTVSSTMWLANAPIWSQHFRVFAIDMIGDFGKSECTKPISSSEHIDTWLNGILDALNLNDIFLVGHSMGGWVSLQFSLNSNRVKKLVLLAPVMSFASLNWKFPFKLFPAMTVKNSFFFRGLYNWMYAKQNEPDEILYQQFYKGYKYGKIQLRVVPRVFESQELERLDPETLVLIGEQEVVYSSTKKAIDYASSFPKIKAKLIPYCSHCLPAEQKDIVNTLVSDFLLD</sequence>
<dbReference type="RefSeq" id="WP_213111669.1">
    <property type="nucleotide sequence ID" value="NZ_JAGYPJ010000001.1"/>
</dbReference>
<dbReference type="SUPFAM" id="SSF53474">
    <property type="entry name" value="alpha/beta-Hydrolases"/>
    <property type="match status" value="1"/>
</dbReference>
<evidence type="ECO:0000313" key="2">
    <source>
        <dbReference type="EMBL" id="MBS4201163.1"/>
    </source>
</evidence>
<accession>A0A942TPI1</accession>
<feature type="domain" description="AB hydrolase-1" evidence="1">
    <location>
        <begin position="70"/>
        <end position="187"/>
    </location>
</feature>
<evidence type="ECO:0000313" key="3">
    <source>
        <dbReference type="Proteomes" id="UP000682713"/>
    </source>
</evidence>
<organism evidence="2 3">
    <name type="scientific">Lederbergia citrisecunda</name>
    <dbReference type="NCBI Taxonomy" id="2833583"/>
    <lineage>
        <taxon>Bacteria</taxon>
        <taxon>Bacillati</taxon>
        <taxon>Bacillota</taxon>
        <taxon>Bacilli</taxon>
        <taxon>Bacillales</taxon>
        <taxon>Bacillaceae</taxon>
        <taxon>Lederbergia</taxon>
    </lineage>
</organism>
<dbReference type="PRINTS" id="PR00111">
    <property type="entry name" value="ABHYDROLASE"/>
</dbReference>
<name>A0A942TPI1_9BACI</name>
<protein>
    <submittedName>
        <fullName evidence="2">Alpha/beta hydrolase</fullName>
    </submittedName>
</protein>